<dbReference type="EMBL" id="BSUZ01000001">
    <property type="protein sequence ID" value="GMA86498.1"/>
    <property type="molecule type" value="Genomic_DNA"/>
</dbReference>
<gene>
    <name evidence="1" type="ORF">GCM10025868_17480</name>
</gene>
<keyword evidence="2" id="KW-1185">Reference proteome</keyword>
<comment type="caution">
    <text evidence="1">The sequence shown here is derived from an EMBL/GenBank/DDBJ whole genome shotgun (WGS) entry which is preliminary data.</text>
</comment>
<name>A0ABQ6JE82_9ACTN</name>
<sequence length="114" mass="11827">MAERPGVAAVHQALVDLAPHVVPGCDHASLMLAKGSGYVTAASSDPTGALVDRLERECGEGPCVDAIREVAYERPRTSPRSAAGRASPSACCRSHRCAAWPATGSSSRTARSVR</sequence>
<evidence type="ECO:0000313" key="2">
    <source>
        <dbReference type="Proteomes" id="UP001157017"/>
    </source>
</evidence>
<proteinExistence type="predicted"/>
<organism evidence="1 2">
    <name type="scientific">Angustibacter aerolatus</name>
    <dbReference type="NCBI Taxonomy" id="1162965"/>
    <lineage>
        <taxon>Bacteria</taxon>
        <taxon>Bacillati</taxon>
        <taxon>Actinomycetota</taxon>
        <taxon>Actinomycetes</taxon>
        <taxon>Kineosporiales</taxon>
        <taxon>Kineosporiaceae</taxon>
    </lineage>
</organism>
<accession>A0ABQ6JE82</accession>
<protein>
    <submittedName>
        <fullName evidence="1">Uncharacterized protein</fullName>
    </submittedName>
</protein>
<reference evidence="2" key="1">
    <citation type="journal article" date="2019" name="Int. J. Syst. Evol. Microbiol.">
        <title>The Global Catalogue of Microorganisms (GCM) 10K type strain sequencing project: providing services to taxonomists for standard genome sequencing and annotation.</title>
        <authorList>
            <consortium name="The Broad Institute Genomics Platform"/>
            <consortium name="The Broad Institute Genome Sequencing Center for Infectious Disease"/>
            <person name="Wu L."/>
            <person name="Ma J."/>
        </authorList>
    </citation>
    <scope>NUCLEOTIDE SEQUENCE [LARGE SCALE GENOMIC DNA]</scope>
    <source>
        <strain evidence="2">NBRC 108730</strain>
    </source>
</reference>
<evidence type="ECO:0000313" key="1">
    <source>
        <dbReference type="EMBL" id="GMA86498.1"/>
    </source>
</evidence>
<dbReference type="Proteomes" id="UP001157017">
    <property type="component" value="Unassembled WGS sequence"/>
</dbReference>